<dbReference type="GO" id="GO:0010436">
    <property type="term" value="F:carotenoid dioxygenase activity"/>
    <property type="evidence" value="ECO:0007669"/>
    <property type="project" value="TreeGrafter"/>
</dbReference>
<dbReference type="AlphaFoldDB" id="A0A7L7RYS1"/>
<organism evidence="6">
    <name type="scientific">Palaemon carinicauda</name>
    <name type="common">Ridgetail white prawn</name>
    <name type="synonym">Exopalaemon carinicauda</name>
    <dbReference type="NCBI Taxonomy" id="392227"/>
    <lineage>
        <taxon>Eukaryota</taxon>
        <taxon>Metazoa</taxon>
        <taxon>Ecdysozoa</taxon>
        <taxon>Arthropoda</taxon>
        <taxon>Crustacea</taxon>
        <taxon>Multicrustacea</taxon>
        <taxon>Malacostraca</taxon>
        <taxon>Eumalacostraca</taxon>
        <taxon>Eucarida</taxon>
        <taxon>Decapoda</taxon>
        <taxon>Pleocyemata</taxon>
        <taxon>Caridea</taxon>
        <taxon>Palaemonoidea</taxon>
        <taxon>Palaemonidae</taxon>
        <taxon>Palaemon</taxon>
    </lineage>
</organism>
<reference evidence="6" key="1">
    <citation type="journal article" date="2020" name="Front. Physiol.">
        <title>Characterization and Function Analysis of the Beta-Carotene Oxygenase-like Genes in Carotenoids Metabolism of the Ridgetail White Prawn Exopalaemon carinicauda.</title>
        <authorList>
            <person name="Jin Y."/>
            <person name="Yu Y."/>
            <person name="Zhang C."/>
            <person name="Li S."/>
            <person name="Zhang X."/>
            <person name="Li F."/>
        </authorList>
    </citation>
    <scope>NUCLEOTIDE SEQUENCE</scope>
</reference>
<comment type="similarity">
    <text evidence="1">Belongs to the carotenoid oxygenase family.</text>
</comment>
<dbReference type="InterPro" id="IPR004294">
    <property type="entry name" value="Carotenoid_Oase"/>
</dbReference>
<keyword evidence="3" id="KW-0560">Oxidoreductase</keyword>
<dbReference type="GO" id="GO:0003834">
    <property type="term" value="F:beta-carotene 15,15'-dioxygenase activity"/>
    <property type="evidence" value="ECO:0007669"/>
    <property type="project" value="TreeGrafter"/>
</dbReference>
<keyword evidence="4 5" id="KW-0408">Iron</keyword>
<dbReference type="GO" id="GO:0016121">
    <property type="term" value="P:carotene catabolic process"/>
    <property type="evidence" value="ECO:0007669"/>
    <property type="project" value="TreeGrafter"/>
</dbReference>
<evidence type="ECO:0000256" key="1">
    <source>
        <dbReference type="ARBA" id="ARBA00006787"/>
    </source>
</evidence>
<dbReference type="Pfam" id="PF03055">
    <property type="entry name" value="RPE65"/>
    <property type="match status" value="1"/>
</dbReference>
<feature type="binding site" evidence="5">
    <location>
        <position position="233"/>
    </location>
    <ligand>
        <name>Fe cation</name>
        <dbReference type="ChEBI" id="CHEBI:24875"/>
        <note>catalytic</note>
    </ligand>
</feature>
<name>A0A7L7RYS1_PALCI</name>
<accession>A0A7L7RYS1</accession>
<feature type="binding site" evidence="5">
    <location>
        <position position="304"/>
    </location>
    <ligand>
        <name>Fe cation</name>
        <dbReference type="ChEBI" id="CHEBI:24875"/>
        <note>catalytic</note>
    </ligand>
</feature>
<evidence type="ECO:0000256" key="3">
    <source>
        <dbReference type="ARBA" id="ARBA00023002"/>
    </source>
</evidence>
<sequence>MATSEEHCVWLRNCKKETAKEVQGVVKGTIPEWLEGRLTRNGPGMLEVGDTQYRHLFDSLAMLHQFNISAGRVTYRSRFLDSDTFRKNTEANRIVVTEFGTAAYPDPCQTLYGRFKSMFTSPEKKISDNCLVSVCQVTDEMYALTETSLVRRVDPKTLETLGKVNLHDYIALNLATAHPHVEPDGRTYNIGSSFTSYKGPCYNIVEMPMGKIEGAKVVASLKPLRRTSPSYFHSFAITENYFVLVEQPLVFRFGKVLSGVFTNKPPVNSLTWLPNEKVVFRVVKRSTGELLPTHYTSNAFVTFHHTNAYEEGGNLVMDLSGTEDGEIVKMLFIANLQKDTTDKTRILYGSSMRRYVIPLNNVHTAATGENLIKMKDTTCTAIKQENGSVHCTTQILHPDFFDMPRINYKRNGKKYRYAYGVGTKGNDLQFERLLKLDVKTCKMSVFTEDKFTLAEPVFVQDPNAKEEDDGVLLTTLLSKLDPLYVALLVLDAKDMKEKARVEFKTKGKVTSAFHGQYVGAHEKIHAF</sequence>
<dbReference type="PANTHER" id="PTHR10543:SF24">
    <property type="entry name" value="CAROTENOID ISOMEROOXYGENASE"/>
    <property type="match status" value="1"/>
</dbReference>
<dbReference type="EMBL" id="MN906762">
    <property type="protein sequence ID" value="QNU40510.1"/>
    <property type="molecule type" value="mRNA"/>
</dbReference>
<comment type="cofactor">
    <cofactor evidence="5">
        <name>Fe(2+)</name>
        <dbReference type="ChEBI" id="CHEBI:29033"/>
    </cofactor>
    <text evidence="5">Binds 1 Fe(2+) ion per subunit.</text>
</comment>
<dbReference type="PANTHER" id="PTHR10543">
    <property type="entry name" value="BETA-CAROTENE DIOXYGENASE"/>
    <property type="match status" value="1"/>
</dbReference>
<evidence type="ECO:0000256" key="4">
    <source>
        <dbReference type="ARBA" id="ARBA00023004"/>
    </source>
</evidence>
<evidence type="ECO:0000256" key="2">
    <source>
        <dbReference type="ARBA" id="ARBA00022723"/>
    </source>
</evidence>
<protein>
    <submittedName>
        <fullName evidence="6">EcBCO-like2</fullName>
    </submittedName>
</protein>
<feature type="binding site" evidence="5">
    <location>
        <position position="178"/>
    </location>
    <ligand>
        <name>Fe cation</name>
        <dbReference type="ChEBI" id="CHEBI:24875"/>
        <note>catalytic</note>
    </ligand>
</feature>
<dbReference type="GO" id="GO:0046872">
    <property type="term" value="F:metal ion binding"/>
    <property type="evidence" value="ECO:0007669"/>
    <property type="project" value="UniProtKB-KW"/>
</dbReference>
<feature type="binding site" evidence="5">
    <location>
        <position position="514"/>
    </location>
    <ligand>
        <name>Fe cation</name>
        <dbReference type="ChEBI" id="CHEBI:24875"/>
        <note>catalytic</note>
    </ligand>
</feature>
<keyword evidence="2 5" id="KW-0479">Metal-binding</keyword>
<dbReference type="GO" id="GO:0042574">
    <property type="term" value="P:retinal metabolic process"/>
    <property type="evidence" value="ECO:0007669"/>
    <property type="project" value="TreeGrafter"/>
</dbReference>
<evidence type="ECO:0000256" key="5">
    <source>
        <dbReference type="PIRSR" id="PIRSR604294-1"/>
    </source>
</evidence>
<proteinExistence type="evidence at transcript level"/>
<evidence type="ECO:0000313" key="6">
    <source>
        <dbReference type="EMBL" id="QNU40510.1"/>
    </source>
</evidence>